<proteinExistence type="predicted"/>
<accession>A0A822FDJ6</accession>
<gene>
    <name evidence="1" type="ORF">QYT958_LOCUS46421</name>
</gene>
<dbReference type="Proteomes" id="UP000663848">
    <property type="component" value="Unassembled WGS sequence"/>
</dbReference>
<dbReference type="AlphaFoldDB" id="A0A822FDJ6"/>
<sequence>AGESSRDNPTIINIADTNPDHNQILLVNDNQHRLSPHNFAITMNRHVLLKQDTRFHLLFYVLVQEKLQLIKLNKV</sequence>
<dbReference type="EMBL" id="CAJOBR010082378">
    <property type="protein sequence ID" value="CAF5126207.1"/>
    <property type="molecule type" value="Genomic_DNA"/>
</dbReference>
<evidence type="ECO:0000313" key="1">
    <source>
        <dbReference type="EMBL" id="CAF5126207.1"/>
    </source>
</evidence>
<protein>
    <submittedName>
        <fullName evidence="1">Uncharacterized protein</fullName>
    </submittedName>
</protein>
<name>A0A822FDJ6_9BILA</name>
<feature type="non-terminal residue" evidence="1">
    <location>
        <position position="1"/>
    </location>
</feature>
<reference evidence="1" key="1">
    <citation type="submission" date="2021-02" db="EMBL/GenBank/DDBJ databases">
        <authorList>
            <person name="Nowell W R."/>
        </authorList>
    </citation>
    <scope>NUCLEOTIDE SEQUENCE</scope>
</reference>
<comment type="caution">
    <text evidence="1">The sequence shown here is derived from an EMBL/GenBank/DDBJ whole genome shotgun (WGS) entry which is preliminary data.</text>
</comment>
<evidence type="ECO:0000313" key="2">
    <source>
        <dbReference type="Proteomes" id="UP000663848"/>
    </source>
</evidence>
<organism evidence="1 2">
    <name type="scientific">Rotaria socialis</name>
    <dbReference type="NCBI Taxonomy" id="392032"/>
    <lineage>
        <taxon>Eukaryota</taxon>
        <taxon>Metazoa</taxon>
        <taxon>Spiralia</taxon>
        <taxon>Gnathifera</taxon>
        <taxon>Rotifera</taxon>
        <taxon>Eurotatoria</taxon>
        <taxon>Bdelloidea</taxon>
        <taxon>Philodinida</taxon>
        <taxon>Philodinidae</taxon>
        <taxon>Rotaria</taxon>
    </lineage>
</organism>